<feature type="compositionally biased region" description="Basic and acidic residues" evidence="1">
    <location>
        <begin position="98"/>
        <end position="114"/>
    </location>
</feature>
<dbReference type="OrthoDB" id="6155301at2759"/>
<accession>A0A433TUM3</accession>
<feature type="compositionally biased region" description="Acidic residues" evidence="1">
    <location>
        <begin position="268"/>
        <end position="278"/>
    </location>
</feature>
<feature type="region of interest" description="Disordered" evidence="1">
    <location>
        <begin position="155"/>
        <end position="187"/>
    </location>
</feature>
<feature type="compositionally biased region" description="Basic and acidic residues" evidence="1">
    <location>
        <begin position="1"/>
        <end position="11"/>
    </location>
</feature>
<gene>
    <name evidence="2" type="ORF">EGW08_006977</name>
</gene>
<feature type="region of interest" description="Disordered" evidence="1">
    <location>
        <begin position="246"/>
        <end position="318"/>
    </location>
</feature>
<evidence type="ECO:0000313" key="2">
    <source>
        <dbReference type="EMBL" id="RUS85276.1"/>
    </source>
</evidence>
<proteinExistence type="predicted"/>
<name>A0A433TUM3_ELYCH</name>
<dbReference type="Proteomes" id="UP000271974">
    <property type="component" value="Unassembled WGS sequence"/>
</dbReference>
<dbReference type="EMBL" id="RQTK01000176">
    <property type="protein sequence ID" value="RUS85276.1"/>
    <property type="molecule type" value="Genomic_DNA"/>
</dbReference>
<keyword evidence="3" id="KW-1185">Reference proteome</keyword>
<feature type="region of interest" description="Disordered" evidence="1">
    <location>
        <begin position="1"/>
        <end position="122"/>
    </location>
</feature>
<dbReference type="AlphaFoldDB" id="A0A433TUM3"/>
<feature type="compositionally biased region" description="Polar residues" evidence="1">
    <location>
        <begin position="85"/>
        <end position="97"/>
    </location>
</feature>
<feature type="compositionally biased region" description="Basic and acidic residues" evidence="1">
    <location>
        <begin position="171"/>
        <end position="183"/>
    </location>
</feature>
<evidence type="ECO:0000313" key="3">
    <source>
        <dbReference type="Proteomes" id="UP000271974"/>
    </source>
</evidence>
<evidence type="ECO:0000256" key="1">
    <source>
        <dbReference type="SAM" id="MobiDB-lite"/>
    </source>
</evidence>
<protein>
    <submittedName>
        <fullName evidence="2">Uncharacterized protein</fullName>
    </submittedName>
</protein>
<feature type="compositionally biased region" description="Basic and acidic residues" evidence="1">
    <location>
        <begin position="74"/>
        <end position="84"/>
    </location>
</feature>
<reference evidence="2 3" key="1">
    <citation type="submission" date="2019-01" db="EMBL/GenBank/DDBJ databases">
        <title>A draft genome assembly of the solar-powered sea slug Elysia chlorotica.</title>
        <authorList>
            <person name="Cai H."/>
            <person name="Li Q."/>
            <person name="Fang X."/>
            <person name="Li J."/>
            <person name="Curtis N.E."/>
            <person name="Altenburger A."/>
            <person name="Shibata T."/>
            <person name="Feng M."/>
            <person name="Maeda T."/>
            <person name="Schwartz J.A."/>
            <person name="Shigenobu S."/>
            <person name="Lundholm N."/>
            <person name="Nishiyama T."/>
            <person name="Yang H."/>
            <person name="Hasebe M."/>
            <person name="Li S."/>
            <person name="Pierce S.K."/>
            <person name="Wang J."/>
        </authorList>
    </citation>
    <scope>NUCLEOTIDE SEQUENCE [LARGE SCALE GENOMIC DNA]</scope>
    <source>
        <strain evidence="2">EC2010</strain>
        <tissue evidence="2">Whole organism of an adult</tissue>
    </source>
</reference>
<sequence>MQIYCKTKETSPVRMNSSKQKSGIPLAMFQKIKNGSNNAAELDDQQPQHTDRSEKKGPTHLAAAKTKKIAQKNQKSETWADVKVESQSQKMRYQTHSDSSRRKEDIEKQLREAESQIGALTDLIEKREKLLEEERSDEQSRASELEDRLMDQEGILADHGIDPVTGQKVPINEEDKKKVESTKKITKKTVQAMRAKLQEMNRQTESFLADIENTMQYLGSLEDASERAGPFSEETREMIARIANDEETIKQVYNENTKPDKTSAGSGESDDEDADLEEEKGGGDPSQFFITGGSESEQKVVHNTESYQDDTPDAKEMG</sequence>
<organism evidence="2 3">
    <name type="scientific">Elysia chlorotica</name>
    <name type="common">Eastern emerald elysia</name>
    <name type="synonym">Sea slug</name>
    <dbReference type="NCBI Taxonomy" id="188477"/>
    <lineage>
        <taxon>Eukaryota</taxon>
        <taxon>Metazoa</taxon>
        <taxon>Spiralia</taxon>
        <taxon>Lophotrochozoa</taxon>
        <taxon>Mollusca</taxon>
        <taxon>Gastropoda</taxon>
        <taxon>Heterobranchia</taxon>
        <taxon>Euthyneura</taxon>
        <taxon>Panpulmonata</taxon>
        <taxon>Sacoglossa</taxon>
        <taxon>Placobranchoidea</taxon>
        <taxon>Plakobranchidae</taxon>
        <taxon>Elysia</taxon>
    </lineage>
</organism>
<comment type="caution">
    <text evidence="2">The sequence shown here is derived from an EMBL/GenBank/DDBJ whole genome shotgun (WGS) entry which is preliminary data.</text>
</comment>